<proteinExistence type="inferred from homology"/>
<evidence type="ECO:0000256" key="2">
    <source>
        <dbReference type="ARBA" id="ARBA00022692"/>
    </source>
</evidence>
<comment type="caution">
    <text evidence="7">The sequence shown here is derived from an EMBL/GenBank/DDBJ whole genome shotgun (WGS) entry which is preliminary data.</text>
</comment>
<keyword evidence="3 6" id="KW-1133">Transmembrane helix</keyword>
<organism evidence="7 8">
    <name type="scientific">Enterococcus diestrammenae</name>
    <dbReference type="NCBI Taxonomy" id="1155073"/>
    <lineage>
        <taxon>Bacteria</taxon>
        <taxon>Bacillati</taxon>
        <taxon>Bacillota</taxon>
        <taxon>Bacilli</taxon>
        <taxon>Lactobacillales</taxon>
        <taxon>Enterococcaceae</taxon>
        <taxon>Enterococcus</taxon>
    </lineage>
</organism>
<keyword evidence="4 6" id="KW-0472">Membrane</keyword>
<gene>
    <name evidence="7" type="ORF">BAU18_000889</name>
</gene>
<evidence type="ECO:0000256" key="4">
    <source>
        <dbReference type="ARBA" id="ARBA00023136"/>
    </source>
</evidence>
<keyword evidence="8" id="KW-1185">Reference proteome</keyword>
<feature type="transmembrane region" description="Helical" evidence="6">
    <location>
        <begin position="58"/>
        <end position="78"/>
    </location>
</feature>
<feature type="transmembrane region" description="Helical" evidence="6">
    <location>
        <begin position="109"/>
        <end position="133"/>
    </location>
</feature>
<evidence type="ECO:0000313" key="7">
    <source>
        <dbReference type="EMBL" id="MEO1781310.1"/>
    </source>
</evidence>
<evidence type="ECO:0000256" key="5">
    <source>
        <dbReference type="ARBA" id="ARBA00049660"/>
    </source>
</evidence>
<evidence type="ECO:0000256" key="6">
    <source>
        <dbReference type="SAM" id="Phobius"/>
    </source>
</evidence>
<name>A0ABV0EZS2_9ENTE</name>
<dbReference type="PANTHER" id="PTHR30520">
    <property type="entry name" value="FORMATE TRANSPORTER-RELATED"/>
    <property type="match status" value="1"/>
</dbReference>
<dbReference type="Pfam" id="PF01226">
    <property type="entry name" value="Form_Nir_trans"/>
    <property type="match status" value="1"/>
</dbReference>
<comment type="similarity">
    <text evidence="5">Belongs to the FNT transporter (TC 1.A.16) family.</text>
</comment>
<evidence type="ECO:0000256" key="1">
    <source>
        <dbReference type="ARBA" id="ARBA00004141"/>
    </source>
</evidence>
<comment type="subcellular location">
    <subcellularLocation>
        <location evidence="1">Membrane</location>
        <topology evidence="1">Multi-pass membrane protein</topology>
    </subcellularLocation>
</comment>
<evidence type="ECO:0000256" key="3">
    <source>
        <dbReference type="ARBA" id="ARBA00022989"/>
    </source>
</evidence>
<reference evidence="7 8" key="2">
    <citation type="submission" date="2024-02" db="EMBL/GenBank/DDBJ databases">
        <title>The Genome Sequence of Enterococcus diestrammenae JM9A.</title>
        <authorList>
            <person name="Earl A."/>
            <person name="Manson A."/>
            <person name="Gilmore M."/>
            <person name="Sanders J."/>
            <person name="Shea T."/>
            <person name="Howe W."/>
            <person name="Livny J."/>
            <person name="Cuomo C."/>
            <person name="Neafsey D."/>
            <person name="Birren B."/>
        </authorList>
    </citation>
    <scope>NUCLEOTIDE SEQUENCE [LARGE SCALE GENOMIC DNA]</scope>
    <source>
        <strain evidence="7 8">JM9A</strain>
    </source>
</reference>
<dbReference type="EMBL" id="MAEI02000001">
    <property type="protein sequence ID" value="MEO1781310.1"/>
    <property type="molecule type" value="Genomic_DNA"/>
</dbReference>
<evidence type="ECO:0000313" key="8">
    <source>
        <dbReference type="Proteomes" id="UP001429357"/>
    </source>
</evidence>
<feature type="transmembrane region" description="Helical" evidence="6">
    <location>
        <begin position="188"/>
        <end position="209"/>
    </location>
</feature>
<dbReference type="PANTHER" id="PTHR30520:SF6">
    <property type="entry name" value="FORMATE_NITRATE FAMILY TRANSPORTER (EUROFUNG)"/>
    <property type="match status" value="1"/>
</dbReference>
<dbReference type="Gene3D" id="1.20.1080.10">
    <property type="entry name" value="Glycerol uptake facilitator protein"/>
    <property type="match status" value="1"/>
</dbReference>
<dbReference type="Proteomes" id="UP001429357">
    <property type="component" value="Unassembled WGS sequence"/>
</dbReference>
<protein>
    <submittedName>
        <fullName evidence="7">Formate transporter</fullName>
    </submittedName>
</protein>
<feature type="transmembrane region" description="Helical" evidence="6">
    <location>
        <begin position="229"/>
        <end position="251"/>
    </location>
</feature>
<keyword evidence="2 6" id="KW-0812">Transmembrane</keyword>
<dbReference type="InterPro" id="IPR000292">
    <property type="entry name" value="For/NO2_transpt"/>
</dbReference>
<reference evidence="8" key="1">
    <citation type="submission" date="2016-06" db="EMBL/GenBank/DDBJ databases">
        <title>Four novel species of enterococci isolated from chicken manure.</title>
        <authorList>
            <person name="Van Tyne D."/>
        </authorList>
    </citation>
    <scope>NUCLEOTIDE SEQUENCE [LARGE SCALE GENOMIC DNA]</scope>
    <source>
        <strain evidence="8">JM9A</strain>
    </source>
</reference>
<sequence length="264" mass="28119">MNSYTTREAMDLLIEKAKTKTKLSLAQLVILGINAGALIAFGYLAFLRVSGAVPQQWGSVATFLGACVFPIGLIALTFLGGELLTGNMLVMTLAFLDHGIALRDLVKNWLLVFLTNVVGGTLVAFFFGHFVGLSEGSFLAKTAAVATAKLADGPLMMVVSGIGCNIFVCMAVFMATVSKDFLGKMFSLWFPIMIFVVCGFQHVVANAFILPAYYFAGGGISLAQIGENLLFVGLGNAIGGALFVAFPLILLNPRPQEVDHENHV</sequence>
<accession>A0ABV0EZS2</accession>
<feature type="transmembrane region" description="Helical" evidence="6">
    <location>
        <begin position="153"/>
        <end position="176"/>
    </location>
</feature>
<dbReference type="RefSeq" id="WP_161869328.1">
    <property type="nucleotide sequence ID" value="NZ_MAEI02000001.1"/>
</dbReference>
<dbReference type="InterPro" id="IPR023271">
    <property type="entry name" value="Aquaporin-like"/>
</dbReference>
<feature type="transmembrane region" description="Helical" evidence="6">
    <location>
        <begin position="25"/>
        <end position="46"/>
    </location>
</feature>